<dbReference type="AlphaFoldDB" id="A0A519BHW7"/>
<evidence type="ECO:0000313" key="3">
    <source>
        <dbReference type="EMBL" id="RZD16863.1"/>
    </source>
</evidence>
<dbReference type="Proteomes" id="UP000316562">
    <property type="component" value="Unassembled WGS sequence"/>
</dbReference>
<comment type="caution">
    <text evidence="3">The sequence shown here is derived from an EMBL/GenBank/DDBJ whole genome shotgun (WGS) entry which is preliminary data.</text>
</comment>
<reference evidence="3 4" key="1">
    <citation type="journal article" date="2019" name="ISME J.">
        <title>Insights into ecological role of a new deltaproteobacterial order Candidatus Acidulodesulfobacterales by metagenomics and metatranscriptomics.</title>
        <authorList>
            <person name="Tan S."/>
            <person name="Liu J."/>
            <person name="Fang Y."/>
            <person name="Hedlund B.P."/>
            <person name="Lian Z.H."/>
            <person name="Huang L.Y."/>
            <person name="Li J.T."/>
            <person name="Huang L.N."/>
            <person name="Li W.J."/>
            <person name="Jiang H.C."/>
            <person name="Dong H.L."/>
            <person name="Shu W.S."/>
        </authorList>
    </citation>
    <scope>NUCLEOTIDE SEQUENCE [LARGE SCALE GENOMIC DNA]</scope>
    <source>
        <strain evidence="3">AP2</strain>
    </source>
</reference>
<dbReference type="PANTHER" id="PTHR43685">
    <property type="entry name" value="GLYCOSYLTRANSFERASE"/>
    <property type="match status" value="1"/>
</dbReference>
<dbReference type="Gene3D" id="3.90.550.10">
    <property type="entry name" value="Spore Coat Polysaccharide Biosynthesis Protein SpsA, Chain A"/>
    <property type="match status" value="1"/>
</dbReference>
<evidence type="ECO:0000313" key="4">
    <source>
        <dbReference type="Proteomes" id="UP000316562"/>
    </source>
</evidence>
<proteinExistence type="predicted"/>
<keyword evidence="1" id="KW-1133">Transmembrane helix</keyword>
<dbReference type="Pfam" id="PF00535">
    <property type="entry name" value="Glycos_transf_2"/>
    <property type="match status" value="1"/>
</dbReference>
<keyword evidence="1" id="KW-0472">Membrane</keyword>
<feature type="transmembrane region" description="Helical" evidence="1">
    <location>
        <begin position="282"/>
        <end position="301"/>
    </location>
</feature>
<sequence length="342" mass="39335">MINTIKNNLNTNANTNIIGTSNNHLVSIIIPVAKINNYIIEAISYYLNMSYKNFEIIILPDEEENYTFKKSVIVPTGHVGPATKRDIGAKNAKGDILAFIDDDAYPQANWLLNALKILKDDSIAAVGGPAITPEEDKFFQKVSGSVFLTKISGIDPRKYYPIGKSADVKEWPSVNFIIKKDIFLLINGFNSDLWPGEDTELCFKITEIGKRIVYDPYTIVYHHRRGNFAMHLRQIGNYGIVRGWLAKKHPLHSFKLKYFLSSFFVLYFLMTFLLLFLDFKLFTYMFLGLLFYILILLYAFFDINKKTKNVKISLFGTVYIFITHIYYGISFSYGFLFVKKIT</sequence>
<feature type="transmembrane region" description="Helical" evidence="1">
    <location>
        <begin position="258"/>
        <end position="276"/>
    </location>
</feature>
<protein>
    <submittedName>
        <fullName evidence="3">Glycosyltransferase</fullName>
    </submittedName>
</protein>
<dbReference type="InterPro" id="IPR029044">
    <property type="entry name" value="Nucleotide-diphossugar_trans"/>
</dbReference>
<accession>A0A519BHW7</accession>
<keyword evidence="1" id="KW-0812">Transmembrane</keyword>
<gene>
    <name evidence="3" type="ORF">EVJ46_01095</name>
</gene>
<dbReference type="EMBL" id="SGBC01000001">
    <property type="protein sequence ID" value="RZD16863.1"/>
    <property type="molecule type" value="Genomic_DNA"/>
</dbReference>
<keyword evidence="3" id="KW-0808">Transferase</keyword>
<feature type="domain" description="Glycosyltransferase 2-like" evidence="2">
    <location>
        <begin position="27"/>
        <end position="145"/>
    </location>
</feature>
<dbReference type="SUPFAM" id="SSF53448">
    <property type="entry name" value="Nucleotide-diphospho-sugar transferases"/>
    <property type="match status" value="1"/>
</dbReference>
<dbReference type="InterPro" id="IPR050834">
    <property type="entry name" value="Glycosyltransf_2"/>
</dbReference>
<dbReference type="GO" id="GO:0016740">
    <property type="term" value="F:transferase activity"/>
    <property type="evidence" value="ECO:0007669"/>
    <property type="project" value="UniProtKB-KW"/>
</dbReference>
<organism evidence="3 4">
    <name type="scientific">Acididesulfobacter guangdongensis</name>
    <dbReference type="NCBI Taxonomy" id="2597225"/>
    <lineage>
        <taxon>Bacteria</taxon>
        <taxon>Deltaproteobacteria</taxon>
        <taxon>Candidatus Acidulodesulfobacterales</taxon>
        <taxon>Candidatus Acididesulfobacter</taxon>
    </lineage>
</organism>
<evidence type="ECO:0000259" key="2">
    <source>
        <dbReference type="Pfam" id="PF00535"/>
    </source>
</evidence>
<dbReference type="InterPro" id="IPR001173">
    <property type="entry name" value="Glyco_trans_2-like"/>
</dbReference>
<dbReference type="PANTHER" id="PTHR43685:SF3">
    <property type="entry name" value="SLR2126 PROTEIN"/>
    <property type="match status" value="1"/>
</dbReference>
<name>A0A519BHW7_ACIG2</name>
<feature type="transmembrane region" description="Helical" evidence="1">
    <location>
        <begin position="313"/>
        <end position="336"/>
    </location>
</feature>
<evidence type="ECO:0000256" key="1">
    <source>
        <dbReference type="SAM" id="Phobius"/>
    </source>
</evidence>